<keyword evidence="5 7" id="KW-0687">Ribonucleoprotein</keyword>
<evidence type="ECO:0000256" key="6">
    <source>
        <dbReference type="ARBA" id="ARBA00035292"/>
    </source>
</evidence>
<evidence type="ECO:0000256" key="4">
    <source>
        <dbReference type="ARBA" id="ARBA00022980"/>
    </source>
</evidence>
<feature type="domain" description="Ribosomal protein L9" evidence="8">
    <location>
        <begin position="1"/>
        <end position="45"/>
    </location>
</feature>
<evidence type="ECO:0000256" key="3">
    <source>
        <dbReference type="ARBA" id="ARBA00022884"/>
    </source>
</evidence>
<dbReference type="AlphaFoldDB" id="A0A9D9IE58"/>
<comment type="caution">
    <text evidence="10">The sequence shown here is derived from an EMBL/GenBank/DDBJ whole genome shotgun (WGS) entry which is preliminary data.</text>
</comment>
<feature type="domain" description="Large ribosomal subunit protein bL9 C-terminal" evidence="9">
    <location>
        <begin position="64"/>
        <end position="147"/>
    </location>
</feature>
<dbReference type="SUPFAM" id="SSF55658">
    <property type="entry name" value="L9 N-domain-like"/>
    <property type="match status" value="1"/>
</dbReference>
<dbReference type="NCBIfam" id="TIGR00158">
    <property type="entry name" value="L9"/>
    <property type="match status" value="1"/>
</dbReference>
<evidence type="ECO:0000256" key="2">
    <source>
        <dbReference type="ARBA" id="ARBA00022730"/>
    </source>
</evidence>
<keyword evidence="4 7" id="KW-0689">Ribosomal protein</keyword>
<proteinExistence type="inferred from homology"/>
<dbReference type="InterPro" id="IPR020070">
    <property type="entry name" value="Ribosomal_bL9_N"/>
</dbReference>
<evidence type="ECO:0000256" key="5">
    <source>
        <dbReference type="ARBA" id="ARBA00023274"/>
    </source>
</evidence>
<dbReference type="GO" id="GO:1990904">
    <property type="term" value="C:ribonucleoprotein complex"/>
    <property type="evidence" value="ECO:0007669"/>
    <property type="project" value="UniProtKB-KW"/>
</dbReference>
<dbReference type="Pfam" id="PF03948">
    <property type="entry name" value="Ribosomal_L9_C"/>
    <property type="match status" value="1"/>
</dbReference>
<dbReference type="Gene3D" id="3.40.5.10">
    <property type="entry name" value="Ribosomal protein L9, N-terminal domain"/>
    <property type="match status" value="1"/>
</dbReference>
<dbReference type="Pfam" id="PF01281">
    <property type="entry name" value="Ribosomal_L9_N"/>
    <property type="match status" value="1"/>
</dbReference>
<keyword evidence="2 7" id="KW-0699">rRNA-binding</keyword>
<comment type="function">
    <text evidence="7">Binds to the 23S rRNA.</text>
</comment>
<dbReference type="Proteomes" id="UP000823603">
    <property type="component" value="Unassembled WGS sequence"/>
</dbReference>
<keyword evidence="3 7" id="KW-0694">RNA-binding</keyword>
<dbReference type="GO" id="GO:0006412">
    <property type="term" value="P:translation"/>
    <property type="evidence" value="ECO:0007669"/>
    <property type="project" value="UniProtKB-UniRule"/>
</dbReference>
<dbReference type="InterPro" id="IPR036791">
    <property type="entry name" value="Ribosomal_bL9_C_sf"/>
</dbReference>
<dbReference type="InterPro" id="IPR000244">
    <property type="entry name" value="Ribosomal_bL9"/>
</dbReference>
<gene>
    <name evidence="7" type="primary">rplI</name>
    <name evidence="10" type="ORF">IAB82_03290</name>
</gene>
<evidence type="ECO:0000259" key="9">
    <source>
        <dbReference type="Pfam" id="PF03948"/>
    </source>
</evidence>
<dbReference type="InterPro" id="IPR020069">
    <property type="entry name" value="Ribosomal_bL9_C"/>
</dbReference>
<comment type="similarity">
    <text evidence="1 7">Belongs to the bacterial ribosomal protein bL9 family.</text>
</comment>
<dbReference type="Gene3D" id="3.10.430.100">
    <property type="entry name" value="Ribosomal protein L9, C-terminal domain"/>
    <property type="match status" value="1"/>
</dbReference>
<name>A0A9D9IE58_9BACT</name>
<dbReference type="HAMAP" id="MF_00503">
    <property type="entry name" value="Ribosomal_bL9"/>
    <property type="match status" value="1"/>
</dbReference>
<dbReference type="GO" id="GO:0003735">
    <property type="term" value="F:structural constituent of ribosome"/>
    <property type="evidence" value="ECO:0007669"/>
    <property type="project" value="InterPro"/>
</dbReference>
<dbReference type="GO" id="GO:0019843">
    <property type="term" value="F:rRNA binding"/>
    <property type="evidence" value="ECO:0007669"/>
    <property type="project" value="UniProtKB-UniRule"/>
</dbReference>
<dbReference type="InterPro" id="IPR036935">
    <property type="entry name" value="Ribosomal_bL9_N_sf"/>
</dbReference>
<protein>
    <recommendedName>
        <fullName evidence="6 7">Large ribosomal subunit protein bL9</fullName>
    </recommendedName>
</protein>
<evidence type="ECO:0000313" key="11">
    <source>
        <dbReference type="Proteomes" id="UP000823603"/>
    </source>
</evidence>
<reference evidence="10" key="1">
    <citation type="submission" date="2020-10" db="EMBL/GenBank/DDBJ databases">
        <authorList>
            <person name="Gilroy R."/>
        </authorList>
    </citation>
    <scope>NUCLEOTIDE SEQUENCE</scope>
    <source>
        <strain evidence="10">B2-22910</strain>
    </source>
</reference>
<evidence type="ECO:0000259" key="8">
    <source>
        <dbReference type="Pfam" id="PF01281"/>
    </source>
</evidence>
<dbReference type="EMBL" id="JADIMB010000046">
    <property type="protein sequence ID" value="MBO8470802.1"/>
    <property type="molecule type" value="Genomic_DNA"/>
</dbReference>
<accession>A0A9D9IE58</accession>
<dbReference type="SUPFAM" id="SSF55653">
    <property type="entry name" value="Ribosomal protein L9 C-domain"/>
    <property type="match status" value="1"/>
</dbReference>
<evidence type="ECO:0000256" key="1">
    <source>
        <dbReference type="ARBA" id="ARBA00010605"/>
    </source>
</evidence>
<dbReference type="InterPro" id="IPR020594">
    <property type="entry name" value="Ribosomal_bL9_bac/chp"/>
</dbReference>
<organism evidence="10 11">
    <name type="scientific">Candidatus Cryptobacteroides faecavium</name>
    <dbReference type="NCBI Taxonomy" id="2840762"/>
    <lineage>
        <taxon>Bacteria</taxon>
        <taxon>Pseudomonadati</taxon>
        <taxon>Bacteroidota</taxon>
        <taxon>Bacteroidia</taxon>
        <taxon>Bacteroidales</taxon>
        <taxon>Candidatus Cryptobacteroides</taxon>
    </lineage>
</organism>
<sequence length="148" mass="15889">MEIILKKDVANLGHADDIVNVKTGYAVNYLIPQGFAVFATPSAKKVHAENIRQRAHKEAKLRSDAEVLAAKLAETQVKVAVKVSESGKIYGSVTTAQIADALVAAGVEVDKKDITIVSDSVKELGTYEASVKCYKDIKGTVKFEVVAE</sequence>
<dbReference type="PANTHER" id="PTHR21368">
    <property type="entry name" value="50S RIBOSOMAL PROTEIN L9"/>
    <property type="match status" value="1"/>
</dbReference>
<reference evidence="10" key="2">
    <citation type="journal article" date="2021" name="PeerJ">
        <title>Extensive microbial diversity within the chicken gut microbiome revealed by metagenomics and culture.</title>
        <authorList>
            <person name="Gilroy R."/>
            <person name="Ravi A."/>
            <person name="Getino M."/>
            <person name="Pursley I."/>
            <person name="Horton D.L."/>
            <person name="Alikhan N.F."/>
            <person name="Baker D."/>
            <person name="Gharbi K."/>
            <person name="Hall N."/>
            <person name="Watson M."/>
            <person name="Adriaenssens E.M."/>
            <person name="Foster-Nyarko E."/>
            <person name="Jarju S."/>
            <person name="Secka A."/>
            <person name="Antonio M."/>
            <person name="Oren A."/>
            <person name="Chaudhuri R.R."/>
            <person name="La Ragione R."/>
            <person name="Hildebrand F."/>
            <person name="Pallen M.J."/>
        </authorList>
    </citation>
    <scope>NUCLEOTIDE SEQUENCE</scope>
    <source>
        <strain evidence="10">B2-22910</strain>
    </source>
</reference>
<evidence type="ECO:0000256" key="7">
    <source>
        <dbReference type="HAMAP-Rule" id="MF_00503"/>
    </source>
</evidence>
<evidence type="ECO:0000313" key="10">
    <source>
        <dbReference type="EMBL" id="MBO8470802.1"/>
    </source>
</evidence>
<dbReference type="InterPro" id="IPR009027">
    <property type="entry name" value="Ribosomal_bL9/RNase_H1_N"/>
</dbReference>
<dbReference type="GO" id="GO:0005840">
    <property type="term" value="C:ribosome"/>
    <property type="evidence" value="ECO:0007669"/>
    <property type="project" value="UniProtKB-KW"/>
</dbReference>